<dbReference type="InterPro" id="IPR029056">
    <property type="entry name" value="Ribokinase-like"/>
</dbReference>
<proteinExistence type="inferred from homology"/>
<keyword evidence="2 6" id="KW-0808">Transferase</keyword>
<dbReference type="InterPro" id="IPR011611">
    <property type="entry name" value="PfkB_dom"/>
</dbReference>
<dbReference type="GO" id="GO:0042840">
    <property type="term" value="P:D-glucuronate catabolic process"/>
    <property type="evidence" value="ECO:0007669"/>
    <property type="project" value="TreeGrafter"/>
</dbReference>
<dbReference type="EMBL" id="LT984806">
    <property type="protein sequence ID" value="SPD48246.1"/>
    <property type="molecule type" value="Genomic_DNA"/>
</dbReference>
<dbReference type="Gene3D" id="3.40.1190.20">
    <property type="match status" value="1"/>
</dbReference>
<keyword evidence="8" id="KW-1185">Reference proteome</keyword>
<dbReference type="CDD" id="cd01166">
    <property type="entry name" value="KdgK"/>
    <property type="match status" value="1"/>
</dbReference>
<dbReference type="EC" id="2.7.1.45" evidence="5 6"/>
<evidence type="ECO:0000256" key="2">
    <source>
        <dbReference type="ARBA" id="ARBA00022679"/>
    </source>
</evidence>
<accession>A0A375HBG9</accession>
<dbReference type="Proteomes" id="UP000255168">
    <property type="component" value="Chromosome I"/>
</dbReference>
<dbReference type="PANTHER" id="PTHR43085:SF15">
    <property type="entry name" value="2-DEHYDRO-3-DEOXYGLUCONOKINASE"/>
    <property type="match status" value="1"/>
</dbReference>
<dbReference type="InterPro" id="IPR050306">
    <property type="entry name" value="PfkB_Carbo_kinase"/>
</dbReference>
<dbReference type="GO" id="GO:0019698">
    <property type="term" value="P:D-galacturonate catabolic process"/>
    <property type="evidence" value="ECO:0007669"/>
    <property type="project" value="TreeGrafter"/>
</dbReference>
<protein>
    <submittedName>
        <fullName evidence="5 6">Carbohydrate kinase, pfkB family</fullName>
        <ecNumber evidence="5 6">2.7.1.4</ecNumber>
        <ecNumber evidence="5 6">2.7.1.45</ecNumber>
    </submittedName>
</protein>
<feature type="domain" description="Carbohydrate kinase PfkB" evidence="4">
    <location>
        <begin position="6"/>
        <end position="297"/>
    </location>
</feature>
<sequence>MRATFDIVALGEAMVEFNHAGPRDSRTYMQGFGGDTSNAIIAAARQGARCAYLTRLGDDEFGRMCLYLLRTERVDTSGVVIDPSAPTGLYFVHHGPAGHAFAYRRTGSAASRMQPADLPVALLERATWLHVSGISQAISASAARTVREAIRVARQAGTKVSYDPNLRLKLWPLERARGVILATLALCDLFLPSLDDVRQLAGIDDPEGIVDWCHRMGAPHVVLKLGSQGCLVSAGGQLTAVAPFPVDAVDATGAGDCFDGTYLARLVAGDDAVSAARWAAVAAALATTGQGAVAPLPGVQAVWNALTGRDRASGPPS</sequence>
<dbReference type="RefSeq" id="WP_018004957.1">
    <property type="nucleotide sequence ID" value="NZ_AQUR01000083.1"/>
</dbReference>
<dbReference type="PANTHER" id="PTHR43085">
    <property type="entry name" value="HEXOKINASE FAMILY MEMBER"/>
    <property type="match status" value="1"/>
</dbReference>
<dbReference type="GO" id="GO:0005829">
    <property type="term" value="C:cytosol"/>
    <property type="evidence" value="ECO:0007669"/>
    <property type="project" value="TreeGrafter"/>
</dbReference>
<evidence type="ECO:0000313" key="8">
    <source>
        <dbReference type="Proteomes" id="UP000256710"/>
    </source>
</evidence>
<evidence type="ECO:0000259" key="4">
    <source>
        <dbReference type="Pfam" id="PF00294"/>
    </source>
</evidence>
<dbReference type="GO" id="GO:0008673">
    <property type="term" value="F:2-dehydro-3-deoxygluconokinase activity"/>
    <property type="evidence" value="ECO:0007669"/>
    <property type="project" value="UniProtKB-EC"/>
</dbReference>
<dbReference type="EC" id="2.7.1.4" evidence="5 6"/>
<dbReference type="Pfam" id="PF00294">
    <property type="entry name" value="PfkB"/>
    <property type="match status" value="1"/>
</dbReference>
<organism evidence="6 7">
    <name type="scientific">Cupriavidus neocaledonicus</name>
    <dbReference type="NCBI Taxonomy" id="1040979"/>
    <lineage>
        <taxon>Bacteria</taxon>
        <taxon>Pseudomonadati</taxon>
        <taxon>Pseudomonadota</taxon>
        <taxon>Betaproteobacteria</taxon>
        <taxon>Burkholderiales</taxon>
        <taxon>Burkholderiaceae</taxon>
        <taxon>Cupriavidus</taxon>
    </lineage>
</organism>
<evidence type="ECO:0000256" key="3">
    <source>
        <dbReference type="ARBA" id="ARBA00022777"/>
    </source>
</evidence>
<dbReference type="AlphaFoldDB" id="A0A375HBG9"/>
<gene>
    <name evidence="5" type="ORF">CBM2605_A260124</name>
    <name evidence="6" type="ORF">CBM2607_20236</name>
</gene>
<comment type="similarity">
    <text evidence="1">Belongs to the carbohydrate kinase PfkB family.</text>
</comment>
<dbReference type="EMBL" id="OFTC01000019">
    <property type="protein sequence ID" value="SOZ36285.1"/>
    <property type="molecule type" value="Genomic_DNA"/>
</dbReference>
<dbReference type="Proteomes" id="UP000256710">
    <property type="component" value="Unassembled WGS sequence"/>
</dbReference>
<reference evidence="7 8" key="1">
    <citation type="submission" date="2018-01" db="EMBL/GenBank/DDBJ databases">
        <authorList>
            <person name="Clerissi C."/>
        </authorList>
    </citation>
    <scope>NUCLEOTIDE SEQUENCE [LARGE SCALE GENOMIC DNA]</scope>
    <source>
        <strain evidence="5">Cupriavidus taiwanensis STM 6082</strain>
        <strain evidence="6">Cupriavidus taiwanensis STM 6160</strain>
    </source>
</reference>
<evidence type="ECO:0000313" key="7">
    <source>
        <dbReference type="Proteomes" id="UP000255168"/>
    </source>
</evidence>
<evidence type="ECO:0000256" key="1">
    <source>
        <dbReference type="ARBA" id="ARBA00010688"/>
    </source>
</evidence>
<dbReference type="GO" id="GO:0008865">
    <property type="term" value="F:fructokinase activity"/>
    <property type="evidence" value="ECO:0007669"/>
    <property type="project" value="UniProtKB-EC"/>
</dbReference>
<evidence type="ECO:0000313" key="5">
    <source>
        <dbReference type="EMBL" id="SOZ36285.1"/>
    </source>
</evidence>
<name>A0A375HBG9_9BURK</name>
<dbReference type="GO" id="GO:0006974">
    <property type="term" value="P:DNA damage response"/>
    <property type="evidence" value="ECO:0007669"/>
    <property type="project" value="TreeGrafter"/>
</dbReference>
<keyword evidence="3 6" id="KW-0418">Kinase</keyword>
<evidence type="ECO:0000313" key="6">
    <source>
        <dbReference type="EMBL" id="SPD48246.1"/>
    </source>
</evidence>
<dbReference type="SUPFAM" id="SSF53613">
    <property type="entry name" value="Ribokinase-like"/>
    <property type="match status" value="1"/>
</dbReference>